<name>Q1K2B3_DESA6</name>
<sequence length="96" mass="10946">MIPELEYADYIVFLFSIPAALCVLLPCLPAIIISFLKHKKIEKKLKFSITSCAFAYGITLIILGIFSAPFMLINTFLTPKWQMIGGQQYENFAYFL</sequence>
<evidence type="ECO:0000313" key="2">
    <source>
        <dbReference type="EMBL" id="EAT16526.1"/>
    </source>
</evidence>
<feature type="transmembrane region" description="Helical" evidence="1">
    <location>
        <begin position="12"/>
        <end position="36"/>
    </location>
</feature>
<dbReference type="Proteomes" id="UP000005695">
    <property type="component" value="Unassembled WGS sequence"/>
</dbReference>
<keyword evidence="1" id="KW-0812">Transmembrane</keyword>
<feature type="transmembrane region" description="Helical" evidence="1">
    <location>
        <begin position="48"/>
        <end position="73"/>
    </location>
</feature>
<evidence type="ECO:0000256" key="1">
    <source>
        <dbReference type="SAM" id="Phobius"/>
    </source>
</evidence>
<reference evidence="2" key="2">
    <citation type="submission" date="2006-05" db="EMBL/GenBank/DDBJ databases">
        <title>Sequencing of the draft genome and assembly of Desulfuromonas acetoxidans DSM 684.</title>
        <authorList>
            <consortium name="US DOE Joint Genome Institute (JGI-PGF)"/>
            <person name="Copeland A."/>
            <person name="Lucas S."/>
            <person name="Lapidus A."/>
            <person name="Barry K."/>
            <person name="Detter J.C."/>
            <person name="Glavina del Rio T."/>
            <person name="Hammon N."/>
            <person name="Israni S."/>
            <person name="Dalin E."/>
            <person name="Tice H."/>
            <person name="Bruce D."/>
            <person name="Pitluck S."/>
            <person name="Richardson P."/>
        </authorList>
    </citation>
    <scope>NUCLEOTIDE SEQUENCE [LARGE SCALE GENOMIC DNA]</scope>
    <source>
        <strain evidence="2">DSM 684</strain>
    </source>
</reference>
<dbReference type="RefSeq" id="WP_005998513.1">
    <property type="nucleotide sequence ID" value="NZ_AAEW02000004.1"/>
</dbReference>
<comment type="caution">
    <text evidence="2">The sequence shown here is derived from an EMBL/GenBank/DDBJ whole genome shotgun (WGS) entry which is preliminary data.</text>
</comment>
<protein>
    <submittedName>
        <fullName evidence="2">Uncharacterized protein</fullName>
    </submittedName>
</protein>
<proteinExistence type="predicted"/>
<accession>Q1K2B3</accession>
<gene>
    <name evidence="2" type="ORF">Dace_2621</name>
</gene>
<dbReference type="AlphaFoldDB" id="Q1K2B3"/>
<keyword evidence="1" id="KW-1133">Transmembrane helix</keyword>
<reference evidence="2" key="1">
    <citation type="submission" date="2006-05" db="EMBL/GenBank/DDBJ databases">
        <title>Annotation of the draft genome assembly of Desulfuromonas acetoxidans DSM 684.</title>
        <authorList>
            <consortium name="US DOE Joint Genome Institute (JGI-ORNL)"/>
            <person name="Larimer F."/>
            <person name="Land M."/>
            <person name="Hauser L."/>
        </authorList>
    </citation>
    <scope>NUCLEOTIDE SEQUENCE [LARGE SCALE GENOMIC DNA]</scope>
    <source>
        <strain evidence="2">DSM 684</strain>
    </source>
</reference>
<evidence type="ECO:0000313" key="3">
    <source>
        <dbReference type="Proteomes" id="UP000005695"/>
    </source>
</evidence>
<keyword evidence="1" id="KW-0472">Membrane</keyword>
<dbReference type="EMBL" id="AAEW02000004">
    <property type="protein sequence ID" value="EAT16526.1"/>
    <property type="molecule type" value="Genomic_DNA"/>
</dbReference>
<keyword evidence="3" id="KW-1185">Reference proteome</keyword>
<organism evidence="2 3">
    <name type="scientific">Desulfuromonas acetoxidans (strain DSM 684 / 11070)</name>
    <dbReference type="NCBI Taxonomy" id="281689"/>
    <lineage>
        <taxon>Bacteria</taxon>
        <taxon>Pseudomonadati</taxon>
        <taxon>Thermodesulfobacteriota</taxon>
        <taxon>Desulfuromonadia</taxon>
        <taxon>Desulfuromonadales</taxon>
        <taxon>Desulfuromonadaceae</taxon>
        <taxon>Desulfuromonas</taxon>
    </lineage>
</organism>